<dbReference type="EMBL" id="UINC01158846">
    <property type="protein sequence ID" value="SVD56606.1"/>
    <property type="molecule type" value="Genomic_DNA"/>
</dbReference>
<gene>
    <name evidence="1" type="ORF">METZ01_LOCUS409460</name>
</gene>
<accession>A0A382WCI5</accession>
<proteinExistence type="predicted"/>
<dbReference type="InterPro" id="IPR000415">
    <property type="entry name" value="Nitroreductase-like"/>
</dbReference>
<dbReference type="GO" id="GO:0016491">
    <property type="term" value="F:oxidoreductase activity"/>
    <property type="evidence" value="ECO:0007669"/>
    <property type="project" value="InterPro"/>
</dbReference>
<reference evidence="1" key="1">
    <citation type="submission" date="2018-05" db="EMBL/GenBank/DDBJ databases">
        <authorList>
            <person name="Lanie J.A."/>
            <person name="Ng W.-L."/>
            <person name="Kazmierczak K.M."/>
            <person name="Andrzejewski T.M."/>
            <person name="Davidsen T.M."/>
            <person name="Wayne K.J."/>
            <person name="Tettelin H."/>
            <person name="Glass J.I."/>
            <person name="Rusch D."/>
            <person name="Podicherti R."/>
            <person name="Tsui H.-C.T."/>
            <person name="Winkler M.E."/>
        </authorList>
    </citation>
    <scope>NUCLEOTIDE SEQUENCE</scope>
</reference>
<protein>
    <submittedName>
        <fullName evidence="1">Uncharacterized protein</fullName>
    </submittedName>
</protein>
<sequence>KREQIVKAAYLAPSKQSSKPYTIMQIGDSDTGRRIKDQLFKKVCIAEPLGWKGGDYENIGDRPTNGQMRAPLVLAFGFRPVQFGDLPSSQRESLFGIEDSADEMLHTYHKEVMFSAMCAIVTAHSLGLQTGCVGCIMNQHLCVQTLKEVYPYHDDPQAYVSLFIGVGYADGVSQSTGLDIKPDFDSIVRPLI</sequence>
<name>A0A382WCI5_9ZZZZ</name>
<organism evidence="1">
    <name type="scientific">marine metagenome</name>
    <dbReference type="NCBI Taxonomy" id="408172"/>
    <lineage>
        <taxon>unclassified sequences</taxon>
        <taxon>metagenomes</taxon>
        <taxon>ecological metagenomes</taxon>
    </lineage>
</organism>
<feature type="non-terminal residue" evidence="1">
    <location>
        <position position="1"/>
    </location>
</feature>
<dbReference type="Gene3D" id="3.40.109.10">
    <property type="entry name" value="NADH Oxidase"/>
    <property type="match status" value="1"/>
</dbReference>
<dbReference type="SUPFAM" id="SSF55469">
    <property type="entry name" value="FMN-dependent nitroreductase-like"/>
    <property type="match status" value="1"/>
</dbReference>
<evidence type="ECO:0000313" key="1">
    <source>
        <dbReference type="EMBL" id="SVD56606.1"/>
    </source>
</evidence>
<dbReference type="AlphaFoldDB" id="A0A382WCI5"/>